<dbReference type="SMART" id="SM01080">
    <property type="entry name" value="CHASE2"/>
    <property type="match status" value="1"/>
</dbReference>
<dbReference type="GO" id="GO:0004016">
    <property type="term" value="F:adenylate cyclase activity"/>
    <property type="evidence" value="ECO:0007669"/>
    <property type="project" value="UniProtKB-ARBA"/>
</dbReference>
<dbReference type="Pfam" id="PF00211">
    <property type="entry name" value="Guanylate_cyc"/>
    <property type="match status" value="1"/>
</dbReference>
<feature type="domain" description="Guanylate cyclase" evidence="3">
    <location>
        <begin position="402"/>
        <end position="535"/>
    </location>
</feature>
<dbReference type="Gene3D" id="3.30.70.1230">
    <property type="entry name" value="Nucleotide cyclase"/>
    <property type="match status" value="1"/>
</dbReference>
<dbReference type="AlphaFoldDB" id="A0AAU7AS50"/>
<evidence type="ECO:0000259" key="3">
    <source>
        <dbReference type="PROSITE" id="PS50125"/>
    </source>
</evidence>
<evidence type="ECO:0000313" key="4">
    <source>
        <dbReference type="EMBL" id="XAY04423.1"/>
    </source>
</evidence>
<feature type="transmembrane region" description="Helical" evidence="2">
    <location>
        <begin position="339"/>
        <end position="359"/>
    </location>
</feature>
<dbReference type="InterPro" id="IPR001054">
    <property type="entry name" value="A/G_cyclase"/>
</dbReference>
<keyword evidence="2" id="KW-0472">Membrane</keyword>
<dbReference type="CDD" id="cd07302">
    <property type="entry name" value="CHD"/>
    <property type="match status" value="1"/>
</dbReference>
<evidence type="ECO:0000256" key="2">
    <source>
        <dbReference type="SAM" id="Phobius"/>
    </source>
</evidence>
<comment type="similarity">
    <text evidence="1">Belongs to the adenylyl cyclase class-3 family.</text>
</comment>
<evidence type="ECO:0000256" key="1">
    <source>
        <dbReference type="ARBA" id="ARBA00005381"/>
    </source>
</evidence>
<dbReference type="GO" id="GO:0006171">
    <property type="term" value="P:cAMP biosynthetic process"/>
    <property type="evidence" value="ECO:0007669"/>
    <property type="project" value="TreeGrafter"/>
</dbReference>
<dbReference type="SUPFAM" id="SSF55073">
    <property type="entry name" value="Nucleotide cyclase"/>
    <property type="match status" value="1"/>
</dbReference>
<organism evidence="4">
    <name type="scientific">Paraconexibacter sp. AEG42_29</name>
    <dbReference type="NCBI Taxonomy" id="2997339"/>
    <lineage>
        <taxon>Bacteria</taxon>
        <taxon>Bacillati</taxon>
        <taxon>Actinomycetota</taxon>
        <taxon>Thermoleophilia</taxon>
        <taxon>Solirubrobacterales</taxon>
        <taxon>Paraconexibacteraceae</taxon>
        <taxon>Paraconexibacter</taxon>
    </lineage>
</organism>
<dbReference type="PROSITE" id="PS50125">
    <property type="entry name" value="GUANYLATE_CYCLASE_2"/>
    <property type="match status" value="1"/>
</dbReference>
<protein>
    <recommendedName>
        <fullName evidence="3">Guanylate cyclase domain-containing protein</fullName>
    </recommendedName>
</protein>
<dbReference type="SMART" id="SM00044">
    <property type="entry name" value="CYCc"/>
    <property type="match status" value="1"/>
</dbReference>
<dbReference type="GO" id="GO:0035556">
    <property type="term" value="P:intracellular signal transduction"/>
    <property type="evidence" value="ECO:0007669"/>
    <property type="project" value="InterPro"/>
</dbReference>
<sequence length="601" mass="64523">MTRRFGALRRGLLLAVAVTAALLTVGLSAVGAFAPTERSSVDARLRLAGLAQAPDDIVIVAIDARSLDKLNRFPLPRRFHAQVIDRLRRAGARAIAYDVQFTDASGSPADDERLYFAVQDASRVVLATTEVDEQGNTKIFGADPRLLRESGARGASTNIIKDDDGVIRRWNYAVDGLTTLPVALQEVVGGTPIAPATLGSDRFYVDYRRPGSFRTVSFFDVRAGAIAGTTLTETFKDKVVFVGATAPSLNDVHAVSAGGGQMPGVEVLANAFDTVRRDAPLRAVPGWVGTLLAVALAFVGPFINLRFGPLRAFALTIVTAGAYAGLTQLAFGWGRVLPAVAPLAAIGLSAVGSIVVHYITEAFERQRVRDVFGRFVSDSIARKVMEDGDGDVRLASDRIECTVMFSDLRGFTTYSESHSPEEVVTVVNAYLSEMSAAILDHGGTLTAYLGDGIMALFGAPYTQDDHAELALAASREMLVRIRHFNDWMQETGRGEGFRMGIGLNSGPVMVGTVGSERRLEYTGIGDAVNIAARIEGMTKDVRRQLLVCETTKQRLQRNHPDLVFVEERPVRGRAATVRLWGLEADAPLAAPISPAAPSPSP</sequence>
<name>A0AAU7AS50_9ACTN</name>
<accession>A0AAU7AS50</accession>
<proteinExistence type="inferred from homology"/>
<dbReference type="PANTHER" id="PTHR43081">
    <property type="entry name" value="ADENYLATE CYCLASE, TERMINAL-DIFFERENTIATION SPECIFIC-RELATED"/>
    <property type="match status" value="1"/>
</dbReference>
<dbReference type="InterPro" id="IPR007890">
    <property type="entry name" value="CHASE2"/>
</dbReference>
<dbReference type="InterPro" id="IPR029787">
    <property type="entry name" value="Nucleotide_cyclase"/>
</dbReference>
<dbReference type="PROSITE" id="PS51318">
    <property type="entry name" value="TAT"/>
    <property type="match status" value="1"/>
</dbReference>
<dbReference type="KEGG" id="parq:DSM112329_01256"/>
<dbReference type="InterPro" id="IPR006311">
    <property type="entry name" value="TAT_signal"/>
</dbReference>
<dbReference type="RefSeq" id="WP_354700962.1">
    <property type="nucleotide sequence ID" value="NZ_CP114014.1"/>
</dbReference>
<dbReference type="Pfam" id="PF05226">
    <property type="entry name" value="CHASE2"/>
    <property type="match status" value="1"/>
</dbReference>
<reference evidence="4" key="1">
    <citation type="submission" date="2022-12" db="EMBL/GenBank/DDBJ databases">
        <title>Paraconexibacter alkalitolerans sp. nov. and Baekduia alba sp. nov., isolated from soil and emended description of the genera Paraconexibacter (Chun et al., 2020) and Baekduia (An et al., 2020).</title>
        <authorList>
            <person name="Vieira S."/>
            <person name="Huber K.J."/>
            <person name="Geppert A."/>
            <person name="Wolf J."/>
            <person name="Neumann-Schaal M."/>
            <person name="Muesken M."/>
            <person name="Overmann J."/>
        </authorList>
    </citation>
    <scope>NUCLEOTIDE SEQUENCE</scope>
    <source>
        <strain evidence="4">AEG42_29</strain>
    </source>
</reference>
<keyword evidence="2" id="KW-0812">Transmembrane</keyword>
<dbReference type="PANTHER" id="PTHR43081:SF1">
    <property type="entry name" value="ADENYLATE CYCLASE, TERMINAL-DIFFERENTIATION SPECIFIC"/>
    <property type="match status" value="1"/>
</dbReference>
<gene>
    <name evidence="4" type="ORF">DSM112329_01256</name>
</gene>
<keyword evidence="2" id="KW-1133">Transmembrane helix</keyword>
<feature type="transmembrane region" description="Helical" evidence="2">
    <location>
        <begin position="312"/>
        <end position="333"/>
    </location>
</feature>
<dbReference type="EMBL" id="CP114014">
    <property type="protein sequence ID" value="XAY04423.1"/>
    <property type="molecule type" value="Genomic_DNA"/>
</dbReference>
<feature type="transmembrane region" description="Helical" evidence="2">
    <location>
        <begin position="284"/>
        <end position="305"/>
    </location>
</feature>
<dbReference type="InterPro" id="IPR050697">
    <property type="entry name" value="Adenylyl/Guanylyl_Cyclase_3/4"/>
</dbReference>